<gene>
    <name evidence="2" type="primary">Itpr1</name>
    <name evidence="2" type="ORF">g.32221</name>
</gene>
<evidence type="ECO:0000313" key="2">
    <source>
        <dbReference type="EMBL" id="JAG82818.1"/>
    </source>
</evidence>
<sequence>LVDDRCVVCPEAGDLSNPPKKFRDCLFKICPMNRYSAQKQFWKAAKQSGSSSTDAVLLKRLHHAAEIEKKQNETENKKLLGTVVSYGNVVQVVPYSSGRGTQDVQKKKRIHTVNQINLGELFFLRGITIFYAVTIEIHLKMKFLVEFRFHLLDSKKFSHLSKKRNMQSKFRCSEQIGMINFGLIIRFQLSIHHE</sequence>
<dbReference type="PANTHER" id="PTHR45816">
    <property type="entry name" value="MIR DOMAIN-CONTAINING PROTEIN"/>
    <property type="match status" value="1"/>
</dbReference>
<dbReference type="InterPro" id="IPR015925">
    <property type="entry name" value="Ryanodine_IP3_receptor"/>
</dbReference>
<accession>A0A0C9RYK3</accession>
<dbReference type="AlphaFoldDB" id="A0A0C9RYK3"/>
<feature type="domain" description="Inositol 1,4,5-trisphosphate/ryanodine receptor" evidence="1">
    <location>
        <begin position="1"/>
        <end position="96"/>
    </location>
</feature>
<feature type="non-terminal residue" evidence="2">
    <location>
        <position position="1"/>
    </location>
</feature>
<dbReference type="InterPro" id="IPR014821">
    <property type="entry name" value="Ins145_P3_rcpt"/>
</dbReference>
<evidence type="ECO:0000259" key="1">
    <source>
        <dbReference type="Pfam" id="PF08709"/>
    </source>
</evidence>
<dbReference type="Pfam" id="PF08709">
    <property type="entry name" value="Ins145_P3_rec"/>
    <property type="match status" value="1"/>
</dbReference>
<dbReference type="EMBL" id="GBYB01013051">
    <property type="protein sequence ID" value="JAG82818.1"/>
    <property type="molecule type" value="Transcribed_RNA"/>
</dbReference>
<reference evidence="2" key="1">
    <citation type="submission" date="2015-01" db="EMBL/GenBank/DDBJ databases">
        <title>Transcriptome Assembly of Fopius arisanus.</title>
        <authorList>
            <person name="Geib S."/>
        </authorList>
    </citation>
    <scope>NUCLEOTIDE SEQUENCE</scope>
</reference>
<organism evidence="2">
    <name type="scientific">Fopius arisanus</name>
    <dbReference type="NCBI Taxonomy" id="64838"/>
    <lineage>
        <taxon>Eukaryota</taxon>
        <taxon>Metazoa</taxon>
        <taxon>Ecdysozoa</taxon>
        <taxon>Arthropoda</taxon>
        <taxon>Hexapoda</taxon>
        <taxon>Insecta</taxon>
        <taxon>Pterygota</taxon>
        <taxon>Neoptera</taxon>
        <taxon>Endopterygota</taxon>
        <taxon>Hymenoptera</taxon>
        <taxon>Apocrita</taxon>
        <taxon>Ichneumonoidea</taxon>
        <taxon>Braconidae</taxon>
        <taxon>Opiinae</taxon>
        <taxon>Fopius</taxon>
    </lineage>
</organism>
<name>A0A0C9RYK3_9HYME</name>
<dbReference type="Gene3D" id="2.80.10.50">
    <property type="match status" value="1"/>
</dbReference>
<dbReference type="PANTHER" id="PTHR45816:SF4">
    <property type="entry name" value="RYR_IP3R HOMOLOGY ASSOCIATED DOMAIN-CONTAINING PROTEIN"/>
    <property type="match status" value="1"/>
</dbReference>
<dbReference type="GO" id="GO:0006816">
    <property type="term" value="P:calcium ion transport"/>
    <property type="evidence" value="ECO:0007669"/>
    <property type="project" value="InterPro"/>
</dbReference>
<protein>
    <submittedName>
        <fullName evidence="2">Itpr1 protein</fullName>
    </submittedName>
</protein>
<proteinExistence type="predicted"/>